<sequence length="93" mass="10946">KSVFTRAVGLNDSRVKSRPNKYRIQIQIRYAAGSSEIPERRIPNAAFRIQKLAFLLKTERQEQSDMTFLWIWSSIAENYSRSGDNREKIYSFD</sequence>
<proteinExistence type="predicted"/>
<reference evidence="2" key="1">
    <citation type="submission" date="2022-11" db="UniProtKB">
        <authorList>
            <consortium name="WormBaseParasite"/>
        </authorList>
    </citation>
    <scope>IDENTIFICATION</scope>
</reference>
<organism evidence="1 2">
    <name type="scientific">Romanomermis culicivorax</name>
    <name type="common">Nematode worm</name>
    <dbReference type="NCBI Taxonomy" id="13658"/>
    <lineage>
        <taxon>Eukaryota</taxon>
        <taxon>Metazoa</taxon>
        <taxon>Ecdysozoa</taxon>
        <taxon>Nematoda</taxon>
        <taxon>Enoplea</taxon>
        <taxon>Dorylaimia</taxon>
        <taxon>Mermithida</taxon>
        <taxon>Mermithoidea</taxon>
        <taxon>Mermithidae</taxon>
        <taxon>Romanomermis</taxon>
    </lineage>
</organism>
<dbReference type="WBParaSite" id="nRc.2.0.1.t03209-RA">
    <property type="protein sequence ID" value="nRc.2.0.1.t03209-RA"/>
    <property type="gene ID" value="nRc.2.0.1.g03209"/>
</dbReference>
<protein>
    <submittedName>
        <fullName evidence="2">Uncharacterized protein</fullName>
    </submittedName>
</protein>
<evidence type="ECO:0000313" key="2">
    <source>
        <dbReference type="WBParaSite" id="nRc.2.0.1.t03209-RA"/>
    </source>
</evidence>
<accession>A0A915HNC9</accession>
<dbReference type="AlphaFoldDB" id="A0A915HNC9"/>
<name>A0A915HNC9_ROMCU</name>
<evidence type="ECO:0000313" key="1">
    <source>
        <dbReference type="Proteomes" id="UP000887565"/>
    </source>
</evidence>
<dbReference type="Proteomes" id="UP000887565">
    <property type="component" value="Unplaced"/>
</dbReference>
<keyword evidence="1" id="KW-1185">Reference proteome</keyword>